<protein>
    <recommendedName>
        <fullName evidence="3">F-box domain-containing protein</fullName>
    </recommendedName>
</protein>
<dbReference type="PANTHER" id="PTHR38926:SF5">
    <property type="entry name" value="F-BOX AND LEUCINE-RICH REPEAT PROTEIN 6"/>
    <property type="match status" value="1"/>
</dbReference>
<dbReference type="AlphaFoldDB" id="A0A165WC36"/>
<evidence type="ECO:0000313" key="1">
    <source>
        <dbReference type="EMBL" id="KZT30965.1"/>
    </source>
</evidence>
<organism evidence="1 2">
    <name type="scientific">Neolentinus lepideus HHB14362 ss-1</name>
    <dbReference type="NCBI Taxonomy" id="1314782"/>
    <lineage>
        <taxon>Eukaryota</taxon>
        <taxon>Fungi</taxon>
        <taxon>Dikarya</taxon>
        <taxon>Basidiomycota</taxon>
        <taxon>Agaricomycotina</taxon>
        <taxon>Agaricomycetes</taxon>
        <taxon>Gloeophyllales</taxon>
        <taxon>Gloeophyllaceae</taxon>
        <taxon>Neolentinus</taxon>
    </lineage>
</organism>
<dbReference type="OrthoDB" id="3225069at2759"/>
<dbReference type="InParanoid" id="A0A165WC36"/>
<keyword evidence="2" id="KW-1185">Reference proteome</keyword>
<dbReference type="Gene3D" id="3.80.10.10">
    <property type="entry name" value="Ribonuclease Inhibitor"/>
    <property type="match status" value="1"/>
</dbReference>
<evidence type="ECO:0000313" key="2">
    <source>
        <dbReference type="Proteomes" id="UP000076761"/>
    </source>
</evidence>
<dbReference type="EMBL" id="KV425551">
    <property type="protein sequence ID" value="KZT30965.1"/>
    <property type="molecule type" value="Genomic_DNA"/>
</dbReference>
<accession>A0A165WC36</accession>
<evidence type="ECO:0008006" key="3">
    <source>
        <dbReference type="Google" id="ProtNLM"/>
    </source>
</evidence>
<reference evidence="1 2" key="1">
    <citation type="journal article" date="2016" name="Mol. Biol. Evol.">
        <title>Comparative Genomics of Early-Diverging Mushroom-Forming Fungi Provides Insights into the Origins of Lignocellulose Decay Capabilities.</title>
        <authorList>
            <person name="Nagy L.G."/>
            <person name="Riley R."/>
            <person name="Tritt A."/>
            <person name="Adam C."/>
            <person name="Daum C."/>
            <person name="Floudas D."/>
            <person name="Sun H."/>
            <person name="Yadav J.S."/>
            <person name="Pangilinan J."/>
            <person name="Larsson K.H."/>
            <person name="Matsuura K."/>
            <person name="Barry K."/>
            <person name="Labutti K."/>
            <person name="Kuo R."/>
            <person name="Ohm R.A."/>
            <person name="Bhattacharya S.S."/>
            <person name="Shirouzu T."/>
            <person name="Yoshinaga Y."/>
            <person name="Martin F.M."/>
            <person name="Grigoriev I.V."/>
            <person name="Hibbett D.S."/>
        </authorList>
    </citation>
    <scope>NUCLEOTIDE SEQUENCE [LARGE SCALE GENOMIC DNA]</scope>
    <source>
        <strain evidence="1 2">HHB14362 ss-1</strain>
    </source>
</reference>
<name>A0A165WC36_9AGAM</name>
<dbReference type="PANTHER" id="PTHR38926">
    <property type="entry name" value="F-BOX DOMAIN CONTAINING PROTEIN, EXPRESSED"/>
    <property type="match status" value="1"/>
</dbReference>
<dbReference type="InterPro" id="IPR032675">
    <property type="entry name" value="LRR_dom_sf"/>
</dbReference>
<dbReference type="Proteomes" id="UP000076761">
    <property type="component" value="Unassembled WGS sequence"/>
</dbReference>
<dbReference type="STRING" id="1314782.A0A165WC36"/>
<proteinExistence type="predicted"/>
<gene>
    <name evidence="1" type="ORF">NEOLEDRAFT_1238132</name>
</gene>
<sequence length="445" mass="51266">MVRLPDELWAQIWECIPVHETPMKIPFPFVATWVCTSWRRIALGTPCLWGNVRISIKFPVQLLKLQLERCLPCCITIELDLLWGPWTGHKIQYRSEDKLALAISLLSNNVERCRAFELRAVCFDVDGVDTYRWLLKEIMRPLITARAPHLERLYIQCPEEDHPGPLFAGGIPRLTDLTLLATQCTTYLPLLHGLVSLELSCIPHGNALTPSDFQNTLAACPNLTHLAIRNQCITYDHLEGRALILPFHLPSLVSLSVELHHVDRHFARHFFEGFSAPHLESLHLHHFQWESYRAFVVAMCKDPTPRFPNLSKLSLFDVDILHTVLDQQSRNYCLKLLLCFPSIKELVIHTYDPGDSEFLHLLATHRKELLCPKLCSLSWLRQFPLEHEESLLRGLISSRALLGSPIFKLSYFRDAFADLDSETQDWLHQNTRVELRNPVAFVEDL</sequence>
<dbReference type="SUPFAM" id="SSF52047">
    <property type="entry name" value="RNI-like"/>
    <property type="match status" value="1"/>
</dbReference>